<evidence type="ECO:0000256" key="5">
    <source>
        <dbReference type="SAM" id="MobiDB-lite"/>
    </source>
</evidence>
<organism evidence="8 9">
    <name type="scientific">Talaromyces islandicus</name>
    <name type="common">Penicillium islandicum</name>
    <dbReference type="NCBI Taxonomy" id="28573"/>
    <lineage>
        <taxon>Eukaryota</taxon>
        <taxon>Fungi</taxon>
        <taxon>Dikarya</taxon>
        <taxon>Ascomycota</taxon>
        <taxon>Pezizomycotina</taxon>
        <taxon>Eurotiomycetes</taxon>
        <taxon>Eurotiomycetidae</taxon>
        <taxon>Eurotiales</taxon>
        <taxon>Trichocomaceae</taxon>
        <taxon>Talaromyces</taxon>
        <taxon>Talaromyces sect. Islandici</taxon>
    </lineage>
</organism>
<dbReference type="EMBL" id="CVMT01000009">
    <property type="protein sequence ID" value="CRG91129.1"/>
    <property type="molecule type" value="Genomic_DNA"/>
</dbReference>
<feature type="transmembrane region" description="Helical" evidence="6">
    <location>
        <begin position="401"/>
        <end position="420"/>
    </location>
</feature>
<dbReference type="OrthoDB" id="4523547at2759"/>
<feature type="transmembrane region" description="Helical" evidence="6">
    <location>
        <begin position="295"/>
        <end position="319"/>
    </location>
</feature>
<dbReference type="PANTHER" id="PTHR23502:SF47">
    <property type="entry name" value="MAJOR FACILITATOR SUPERFAMILY (MFS) PROFILE DOMAIN-CONTAINING PROTEIN-RELATED"/>
    <property type="match status" value="1"/>
</dbReference>
<evidence type="ECO:0000313" key="9">
    <source>
        <dbReference type="Proteomes" id="UP000054383"/>
    </source>
</evidence>
<dbReference type="PANTHER" id="PTHR23502">
    <property type="entry name" value="MAJOR FACILITATOR SUPERFAMILY"/>
    <property type="match status" value="1"/>
</dbReference>
<dbReference type="InterPro" id="IPR011701">
    <property type="entry name" value="MFS"/>
</dbReference>
<evidence type="ECO:0000313" key="8">
    <source>
        <dbReference type="EMBL" id="CRG91129.1"/>
    </source>
</evidence>
<reference evidence="8 9" key="1">
    <citation type="submission" date="2015-04" db="EMBL/GenBank/DDBJ databases">
        <authorList>
            <person name="Syromyatnikov M.Y."/>
            <person name="Popov V.N."/>
        </authorList>
    </citation>
    <scope>NUCLEOTIDE SEQUENCE [LARGE SCALE GENOMIC DNA]</scope>
    <source>
        <strain evidence="8">WF-38-12</strain>
    </source>
</reference>
<dbReference type="Pfam" id="PF07690">
    <property type="entry name" value="MFS_1"/>
    <property type="match status" value="1"/>
</dbReference>
<feature type="compositionally biased region" description="Polar residues" evidence="5">
    <location>
        <begin position="27"/>
        <end position="45"/>
    </location>
</feature>
<dbReference type="InterPro" id="IPR036259">
    <property type="entry name" value="MFS_trans_sf"/>
</dbReference>
<name>A0A0U1M6B5_TALIS</name>
<feature type="transmembrane region" description="Helical" evidence="6">
    <location>
        <begin position="238"/>
        <end position="256"/>
    </location>
</feature>
<dbReference type="SUPFAM" id="SSF103473">
    <property type="entry name" value="MFS general substrate transporter"/>
    <property type="match status" value="1"/>
</dbReference>
<dbReference type="InterPro" id="IPR020846">
    <property type="entry name" value="MFS_dom"/>
</dbReference>
<dbReference type="Gene3D" id="1.20.1250.20">
    <property type="entry name" value="MFS general substrate transporter like domains"/>
    <property type="match status" value="1"/>
</dbReference>
<feature type="transmembrane region" description="Helical" evidence="6">
    <location>
        <begin position="509"/>
        <end position="530"/>
    </location>
</feature>
<proteinExistence type="predicted"/>
<feature type="region of interest" description="Disordered" evidence="5">
    <location>
        <begin position="18"/>
        <end position="81"/>
    </location>
</feature>
<dbReference type="AlphaFoldDB" id="A0A0U1M6B5"/>
<dbReference type="PROSITE" id="PS50850">
    <property type="entry name" value="MFS"/>
    <property type="match status" value="1"/>
</dbReference>
<feature type="domain" description="Major facilitator superfamily (MFS) profile" evidence="7">
    <location>
        <begin position="170"/>
        <end position="601"/>
    </location>
</feature>
<comment type="subcellular location">
    <subcellularLocation>
        <location evidence="1">Membrane</location>
        <topology evidence="1">Multi-pass membrane protein</topology>
    </subcellularLocation>
</comment>
<feature type="transmembrane region" description="Helical" evidence="6">
    <location>
        <begin position="542"/>
        <end position="563"/>
    </location>
</feature>
<feature type="transmembrane region" description="Helical" evidence="6">
    <location>
        <begin position="482"/>
        <end position="503"/>
    </location>
</feature>
<feature type="compositionally biased region" description="Basic residues" evidence="5">
    <location>
        <begin position="64"/>
        <end position="75"/>
    </location>
</feature>
<dbReference type="Proteomes" id="UP000054383">
    <property type="component" value="Unassembled WGS sequence"/>
</dbReference>
<feature type="transmembrane region" description="Helical" evidence="6">
    <location>
        <begin position="209"/>
        <end position="226"/>
    </location>
</feature>
<dbReference type="GO" id="GO:0005886">
    <property type="term" value="C:plasma membrane"/>
    <property type="evidence" value="ECO:0007669"/>
    <property type="project" value="TreeGrafter"/>
</dbReference>
<feature type="transmembrane region" description="Helical" evidence="6">
    <location>
        <begin position="440"/>
        <end position="461"/>
    </location>
</feature>
<accession>A0A0U1M6B5</accession>
<evidence type="ECO:0000256" key="1">
    <source>
        <dbReference type="ARBA" id="ARBA00004141"/>
    </source>
</evidence>
<dbReference type="GO" id="GO:0022857">
    <property type="term" value="F:transmembrane transporter activity"/>
    <property type="evidence" value="ECO:0007669"/>
    <property type="project" value="InterPro"/>
</dbReference>
<sequence>MQSYIQYRNFRKQLRGQYERGHDKPNHNATNNDLANCKNQNPQRQQEPDGNITDKGKTQENQKQKRKKRKPPKLHRSLELSWHNRKSDILPARDLDRVDYEADVSGPAMTLNPREVGADKDQPPLMVSGIEPPAGRVSHEHAKGARIFVVSFETDTDPLDPHNWSLARKIWCTVVVCFIACAVEFGTVADSPAIERAQHGKEPSASIKYLLIGSFLIGMGAGSLISGPFSEFLGRNQVYVLSLTLYNTMCVASHLIDKRGYRLVVRLFAGVFGSGSSVCTSGAIADIWSRLDRTYVFPIYTGIVLMGPLLASIIGPILVEKYNSRLDLAHIAFGSIAWLAALLFQPETYGPVLLYWKARQVRLLTQNPRFRAAIELKKVSFMRRFQHALVRPWLCLIHDRTLGLITIYMAVNYVVFYQLYSSISFILDTIYHFSLIDTGIAFLTTIGGLFLAAPAVAFSYRHLRNAMTTAIREGRSQVKSELVLLLAHLGGPTIPMSLFWVGFTSKESINPAVPLAGTALFSSAVVCMTVSSYQYVADSFELYFTSAQAVVLFFRYITAGIIAEFSVPIFKRLGIQWSLSIFAFISLVTLPIPFYLYRADLEDMDEGVGVGVASIVVEAEVAVEEEQKRHHNRPPWIQLKGAARQDTRHRILRNLNPNPRHNHRQADRARGHEARLQEETAGVVHHEKTTIIRQQILD</sequence>
<gene>
    <name evidence="8" type="ORF">PISL3812_08177</name>
</gene>
<keyword evidence="4 6" id="KW-0472">Membrane</keyword>
<keyword evidence="9" id="KW-1185">Reference proteome</keyword>
<evidence type="ECO:0000259" key="7">
    <source>
        <dbReference type="PROSITE" id="PS50850"/>
    </source>
</evidence>
<dbReference type="STRING" id="28573.A0A0U1M6B5"/>
<feature type="transmembrane region" description="Helical" evidence="6">
    <location>
        <begin position="268"/>
        <end position="288"/>
    </location>
</feature>
<protein>
    <submittedName>
        <fullName evidence="8">Transporter mfs1</fullName>
    </submittedName>
</protein>
<feature type="transmembrane region" description="Helical" evidence="6">
    <location>
        <begin position="575"/>
        <end position="597"/>
    </location>
</feature>
<feature type="compositionally biased region" description="Basic and acidic residues" evidence="5">
    <location>
        <begin position="664"/>
        <end position="673"/>
    </location>
</feature>
<evidence type="ECO:0000256" key="4">
    <source>
        <dbReference type="ARBA" id="ARBA00023136"/>
    </source>
</evidence>
<evidence type="ECO:0000256" key="3">
    <source>
        <dbReference type="ARBA" id="ARBA00022989"/>
    </source>
</evidence>
<feature type="region of interest" description="Disordered" evidence="5">
    <location>
        <begin position="654"/>
        <end position="673"/>
    </location>
</feature>
<evidence type="ECO:0000256" key="2">
    <source>
        <dbReference type="ARBA" id="ARBA00022692"/>
    </source>
</evidence>
<keyword evidence="3 6" id="KW-1133">Transmembrane helix</keyword>
<feature type="compositionally biased region" description="Basic and acidic residues" evidence="5">
    <location>
        <begin position="52"/>
        <end position="63"/>
    </location>
</feature>
<evidence type="ECO:0000256" key="6">
    <source>
        <dbReference type="SAM" id="Phobius"/>
    </source>
</evidence>
<keyword evidence="2 6" id="KW-0812">Transmembrane</keyword>